<dbReference type="RefSeq" id="WP_012964861.1">
    <property type="nucleotide sequence ID" value="NC_013849.1"/>
</dbReference>
<proteinExistence type="predicted"/>
<dbReference type="OrthoDB" id="65243at2157"/>
<accession>D3S2I4</accession>
<reference evidence="2" key="1">
    <citation type="submission" date="2010-02" db="EMBL/GenBank/DDBJ databases">
        <title>Complete sequence of Ferroglobus placidus DSM 10642.</title>
        <authorList>
            <consortium name="US DOE Joint Genome Institute"/>
            <person name="Lucas S."/>
            <person name="Copeland A."/>
            <person name="Lapidus A."/>
            <person name="Cheng J.-F."/>
            <person name="Bruce D."/>
            <person name="Goodwin L."/>
            <person name="Pitluck S."/>
            <person name="Saunders E."/>
            <person name="Brettin T."/>
            <person name="Detter J.C."/>
            <person name="Han C."/>
            <person name="Tapia R."/>
            <person name="Larimer F."/>
            <person name="Land M."/>
            <person name="Hauser L."/>
            <person name="Kyrpides N."/>
            <person name="Ivanova N."/>
            <person name="Holmes D."/>
            <person name="Lovley D."/>
            <person name="Kyrpides N."/>
            <person name="Anderson I.J."/>
            <person name="Woyke T."/>
        </authorList>
    </citation>
    <scope>NUCLEOTIDE SEQUENCE [LARGE SCALE GENOMIC DNA]</scope>
    <source>
        <strain evidence="2">DSM 10642 / AEDII12DO</strain>
    </source>
</reference>
<keyword evidence="2" id="KW-1185">Reference proteome</keyword>
<dbReference type="EMBL" id="CP001899">
    <property type="protein sequence ID" value="ADC64514.1"/>
    <property type="molecule type" value="Genomic_DNA"/>
</dbReference>
<evidence type="ECO:0000313" key="1">
    <source>
        <dbReference type="EMBL" id="ADC64514.1"/>
    </source>
</evidence>
<dbReference type="AlphaFoldDB" id="D3S2I4"/>
<dbReference type="HOGENOM" id="CLU_2747992_0_0_2"/>
<name>D3S2I4_FERPA</name>
<evidence type="ECO:0000313" key="2">
    <source>
        <dbReference type="Proteomes" id="UP000002613"/>
    </source>
</evidence>
<dbReference type="PaxDb" id="589924-Ferp_0335"/>
<dbReference type="KEGG" id="fpl:Ferp_0335"/>
<dbReference type="eggNOG" id="arCOG02134">
    <property type="taxonomic scope" value="Archaea"/>
</dbReference>
<sequence>MEIDKEKFKKLLISTEKNTTRNIITARSFVREVLNYCENEPKFVVDRAPWLKRAVESLGLEFEQETFREA</sequence>
<dbReference type="GeneID" id="8777833"/>
<reference evidence="1 2" key="2">
    <citation type="journal article" date="2011" name="Stand. Genomic Sci.">
        <title>Complete genome sequence of Ferroglobus placidus AEDII12DO.</title>
        <authorList>
            <person name="Anderson I."/>
            <person name="Risso C."/>
            <person name="Holmes D."/>
            <person name="Lucas S."/>
            <person name="Copeland A."/>
            <person name="Lapidus A."/>
            <person name="Cheng J.F."/>
            <person name="Bruce D."/>
            <person name="Goodwin L."/>
            <person name="Pitluck S."/>
            <person name="Saunders E."/>
            <person name="Brettin T."/>
            <person name="Detter J.C."/>
            <person name="Han C."/>
            <person name="Tapia R."/>
            <person name="Larimer F."/>
            <person name="Land M."/>
            <person name="Hauser L."/>
            <person name="Woyke T."/>
            <person name="Lovley D."/>
            <person name="Kyrpides N."/>
            <person name="Ivanova N."/>
        </authorList>
    </citation>
    <scope>NUCLEOTIDE SEQUENCE [LARGE SCALE GENOMIC DNA]</scope>
    <source>
        <strain evidence="2">DSM 10642 / AEDII12DO</strain>
    </source>
</reference>
<gene>
    <name evidence="1" type="ordered locus">Ferp_0335</name>
</gene>
<dbReference type="Proteomes" id="UP000002613">
    <property type="component" value="Chromosome"/>
</dbReference>
<protein>
    <submittedName>
        <fullName evidence="1">Transposase IS240-A</fullName>
    </submittedName>
</protein>
<organism evidence="1 2">
    <name type="scientific">Ferroglobus placidus (strain DSM 10642 / AEDII12DO)</name>
    <dbReference type="NCBI Taxonomy" id="589924"/>
    <lineage>
        <taxon>Archaea</taxon>
        <taxon>Methanobacteriati</taxon>
        <taxon>Methanobacteriota</taxon>
        <taxon>Archaeoglobi</taxon>
        <taxon>Archaeoglobales</taxon>
        <taxon>Archaeoglobaceae</taxon>
        <taxon>Ferroglobus</taxon>
    </lineage>
</organism>